<dbReference type="PROSITE" id="PS01001">
    <property type="entry name" value="SDH_CYT_2"/>
    <property type="match status" value="1"/>
</dbReference>
<keyword evidence="2" id="KW-0349">Heme</keyword>
<evidence type="ECO:0000313" key="9">
    <source>
        <dbReference type="EMBL" id="OCF32999.1"/>
    </source>
</evidence>
<accession>A0A1B9GPH9</accession>
<keyword evidence="7 8" id="KW-0472">Membrane</keyword>
<proteinExistence type="predicted"/>
<dbReference type="InterPro" id="IPR034804">
    <property type="entry name" value="SQR/QFR_C/D"/>
</dbReference>
<evidence type="ECO:0000256" key="7">
    <source>
        <dbReference type="ARBA" id="ARBA00023136"/>
    </source>
</evidence>
<evidence type="ECO:0000256" key="1">
    <source>
        <dbReference type="ARBA" id="ARBA00004141"/>
    </source>
</evidence>
<dbReference type="PANTHER" id="PTHR10978:SF5">
    <property type="entry name" value="SUCCINATE DEHYDROGENASE CYTOCHROME B560 SUBUNIT, MITOCHONDRIAL"/>
    <property type="match status" value="1"/>
</dbReference>
<gene>
    <name evidence="9" type="ORF">I316_05337</name>
</gene>
<evidence type="ECO:0000256" key="2">
    <source>
        <dbReference type="ARBA" id="ARBA00022617"/>
    </source>
</evidence>
<organism evidence="9 10">
    <name type="scientific">Kwoniella heveanensis BCC8398</name>
    <dbReference type="NCBI Taxonomy" id="1296120"/>
    <lineage>
        <taxon>Eukaryota</taxon>
        <taxon>Fungi</taxon>
        <taxon>Dikarya</taxon>
        <taxon>Basidiomycota</taxon>
        <taxon>Agaricomycotina</taxon>
        <taxon>Tremellomycetes</taxon>
        <taxon>Tremellales</taxon>
        <taxon>Cryptococcaceae</taxon>
        <taxon>Kwoniella</taxon>
    </lineage>
</organism>
<name>A0A1B9GPH9_9TREE</name>
<dbReference type="STRING" id="1296120.A0A1B9GPH9"/>
<evidence type="ECO:0000256" key="6">
    <source>
        <dbReference type="ARBA" id="ARBA00023004"/>
    </source>
</evidence>
<dbReference type="PANTHER" id="PTHR10978">
    <property type="entry name" value="SUCCINATE DEHYDROGENASE CYTOCHROME B560 SUBUNIT"/>
    <property type="match status" value="1"/>
</dbReference>
<dbReference type="InterPro" id="IPR018495">
    <property type="entry name" value="Succ_DH_cyt_bsu_CS"/>
</dbReference>
<evidence type="ECO:0000256" key="3">
    <source>
        <dbReference type="ARBA" id="ARBA00022692"/>
    </source>
</evidence>
<evidence type="ECO:0000256" key="4">
    <source>
        <dbReference type="ARBA" id="ARBA00022723"/>
    </source>
</evidence>
<comment type="subcellular location">
    <subcellularLocation>
        <location evidence="1">Membrane</location>
        <topology evidence="1">Multi-pass membrane protein</topology>
    </subcellularLocation>
</comment>
<protein>
    <submittedName>
        <fullName evidence="9">Succinate dehydrogenase, cytochrome b556 subunit</fullName>
    </submittedName>
</protein>
<dbReference type="GO" id="GO:0046872">
    <property type="term" value="F:metal ion binding"/>
    <property type="evidence" value="ECO:0007669"/>
    <property type="project" value="UniProtKB-KW"/>
</dbReference>
<dbReference type="NCBIfam" id="TIGR02970">
    <property type="entry name" value="succ_dehyd_cytB"/>
    <property type="match status" value="1"/>
</dbReference>
<dbReference type="SUPFAM" id="SSF81343">
    <property type="entry name" value="Fumarate reductase respiratory complex transmembrane subunits"/>
    <property type="match status" value="1"/>
</dbReference>
<keyword evidence="4" id="KW-0479">Metal-binding</keyword>
<feature type="transmembrane region" description="Helical" evidence="8">
    <location>
        <begin position="157"/>
        <end position="177"/>
    </location>
</feature>
<dbReference type="InterPro" id="IPR014314">
    <property type="entry name" value="Succ_DH_cytb556"/>
</dbReference>
<evidence type="ECO:0000256" key="8">
    <source>
        <dbReference type="SAM" id="Phobius"/>
    </source>
</evidence>
<evidence type="ECO:0000313" key="10">
    <source>
        <dbReference type="Proteomes" id="UP000092666"/>
    </source>
</evidence>
<keyword evidence="5 8" id="KW-1133">Transmembrane helix</keyword>
<feature type="transmembrane region" description="Helical" evidence="8">
    <location>
        <begin position="75"/>
        <end position="97"/>
    </location>
</feature>
<dbReference type="GO" id="GO:0009055">
    <property type="term" value="F:electron transfer activity"/>
    <property type="evidence" value="ECO:0007669"/>
    <property type="project" value="InterPro"/>
</dbReference>
<keyword evidence="10" id="KW-1185">Reference proteome</keyword>
<dbReference type="EMBL" id="KI669506">
    <property type="protein sequence ID" value="OCF32999.1"/>
    <property type="molecule type" value="Genomic_DNA"/>
</dbReference>
<dbReference type="Pfam" id="PF01127">
    <property type="entry name" value="Sdh_cyt"/>
    <property type="match status" value="1"/>
</dbReference>
<dbReference type="GO" id="GO:0016020">
    <property type="term" value="C:membrane"/>
    <property type="evidence" value="ECO:0007669"/>
    <property type="project" value="UniProtKB-SubCell"/>
</dbReference>
<dbReference type="GO" id="GO:0005739">
    <property type="term" value="C:mitochondrion"/>
    <property type="evidence" value="ECO:0007669"/>
    <property type="project" value="GOC"/>
</dbReference>
<keyword evidence="6" id="KW-0408">Iron</keyword>
<dbReference type="GO" id="GO:0006121">
    <property type="term" value="P:mitochondrial electron transport, succinate to ubiquinone"/>
    <property type="evidence" value="ECO:0007669"/>
    <property type="project" value="TreeGrafter"/>
</dbReference>
<keyword evidence="3 8" id="KW-0812">Transmembrane</keyword>
<evidence type="ECO:0000256" key="5">
    <source>
        <dbReference type="ARBA" id="ARBA00022989"/>
    </source>
</evidence>
<reference evidence="9 10" key="1">
    <citation type="submission" date="2013-07" db="EMBL/GenBank/DDBJ databases">
        <title>The Genome Sequence of Cryptococcus heveanensis BCC8398.</title>
        <authorList>
            <consortium name="The Broad Institute Genome Sequencing Platform"/>
            <person name="Cuomo C."/>
            <person name="Litvintseva A."/>
            <person name="Chen Y."/>
            <person name="Heitman J."/>
            <person name="Sun S."/>
            <person name="Springer D."/>
            <person name="Dromer F."/>
            <person name="Young S.K."/>
            <person name="Zeng Q."/>
            <person name="Gargeya S."/>
            <person name="Fitzgerald M."/>
            <person name="Abouelleil A."/>
            <person name="Alvarado L."/>
            <person name="Berlin A.M."/>
            <person name="Chapman S.B."/>
            <person name="Dewar J."/>
            <person name="Goldberg J."/>
            <person name="Griggs A."/>
            <person name="Gujja S."/>
            <person name="Hansen M."/>
            <person name="Howarth C."/>
            <person name="Imamovic A."/>
            <person name="Larimer J."/>
            <person name="McCowan C."/>
            <person name="Murphy C."/>
            <person name="Pearson M."/>
            <person name="Priest M."/>
            <person name="Roberts A."/>
            <person name="Saif S."/>
            <person name="Shea T."/>
            <person name="Sykes S."/>
            <person name="Wortman J."/>
            <person name="Nusbaum C."/>
            <person name="Birren B."/>
        </authorList>
    </citation>
    <scope>NUCLEOTIDE SEQUENCE [LARGE SCALE GENOMIC DNA]</scope>
    <source>
        <strain evidence="9 10">BCC8398</strain>
    </source>
</reference>
<sequence length="178" mass="19525">MATSIVRQSLFRAVAKPSMLRASAPGLMLAQRRFVQTESMTPAENISYLNSQRQHRPNSPHATIYQPQLTWYLSILNRITGVALSGPLYVAAMAYLLHPVIPAIDSAHLISIVQDLPTWLKGSIKLALAVPFTFHSFNGLRHLGWDVGKALTIKGVYTTGYAVLAATAVSSIYLAFFV</sequence>
<dbReference type="Proteomes" id="UP000092666">
    <property type="component" value="Unassembled WGS sequence"/>
</dbReference>
<dbReference type="InterPro" id="IPR000701">
    <property type="entry name" value="SuccDH_FuR_B_TM-su"/>
</dbReference>
<reference evidence="10" key="2">
    <citation type="submission" date="2013-12" db="EMBL/GenBank/DDBJ databases">
        <title>Evolution of pathogenesis and genome organization in the Tremellales.</title>
        <authorList>
            <person name="Cuomo C."/>
            <person name="Litvintseva A."/>
            <person name="Heitman J."/>
            <person name="Chen Y."/>
            <person name="Sun S."/>
            <person name="Springer D."/>
            <person name="Dromer F."/>
            <person name="Young S."/>
            <person name="Zeng Q."/>
            <person name="Chapman S."/>
            <person name="Gujja S."/>
            <person name="Saif S."/>
            <person name="Birren B."/>
        </authorList>
    </citation>
    <scope>NUCLEOTIDE SEQUENCE [LARGE SCALE GENOMIC DNA]</scope>
    <source>
        <strain evidence="10">BCC8398</strain>
    </source>
</reference>
<dbReference type="OrthoDB" id="588261at2759"/>
<dbReference type="GO" id="GO:0006099">
    <property type="term" value="P:tricarboxylic acid cycle"/>
    <property type="evidence" value="ECO:0007669"/>
    <property type="project" value="InterPro"/>
</dbReference>
<dbReference type="Gene3D" id="1.20.1300.10">
    <property type="entry name" value="Fumarate reductase/succinate dehydrogenase, transmembrane subunit"/>
    <property type="match status" value="1"/>
</dbReference>
<dbReference type="AlphaFoldDB" id="A0A1B9GPH9"/>
<dbReference type="CDD" id="cd03499">
    <property type="entry name" value="SQR_TypeC_SdhC"/>
    <property type="match status" value="1"/>
</dbReference>